<dbReference type="EMBL" id="CZVU01000015">
    <property type="protein sequence ID" value="CUS98845.1"/>
    <property type="molecule type" value="Genomic_DNA"/>
</dbReference>
<dbReference type="AlphaFoldDB" id="A0A656D3M6"/>
<protein>
    <recommendedName>
        <fullName evidence="4">DUF2905 domain-containing protein</fullName>
    </recommendedName>
</protein>
<keyword evidence="1" id="KW-0812">Transmembrane</keyword>
<dbReference type="Proteomes" id="UP000243065">
    <property type="component" value="Unassembled WGS sequence"/>
</dbReference>
<keyword evidence="1" id="KW-1133">Transmembrane helix</keyword>
<proteinExistence type="predicted"/>
<sequence>MFQSFGKILMLLGVLIFVFGLILLIADKIGSKIPFLGKLPGDILIQKRNFTFYFTLTTSILLSLILTLVLWILSFIFRKH</sequence>
<dbReference type="PANTHER" id="PTHR36443:SF1">
    <property type="entry name" value="BSR5223 PROTEIN"/>
    <property type="match status" value="1"/>
</dbReference>
<accession>A0A656D3M6</accession>
<dbReference type="PANTHER" id="PTHR36443">
    <property type="entry name" value="BSR5223 PROTEIN"/>
    <property type="match status" value="1"/>
</dbReference>
<dbReference type="Pfam" id="PF11146">
    <property type="entry name" value="DUF2905"/>
    <property type="match status" value="1"/>
</dbReference>
<feature type="transmembrane region" description="Helical" evidence="1">
    <location>
        <begin position="50"/>
        <end position="77"/>
    </location>
</feature>
<reference evidence="2 3" key="1">
    <citation type="submission" date="2015-11" db="EMBL/GenBank/DDBJ databases">
        <authorList>
            <person name="Varghese N."/>
        </authorList>
    </citation>
    <scope>NUCLEOTIDE SEQUENCE [LARGE SCALE GENOMIC DNA]</scope>
    <source>
        <strain evidence="2 3">JGI-24</strain>
    </source>
</reference>
<organism evidence="2 3">
    <name type="scientific">Kryptobacter tengchongensis</name>
    <dbReference type="NCBI Taxonomy" id="1643429"/>
    <lineage>
        <taxon>Bacteria</taxon>
        <taxon>Pseudomonadati</taxon>
        <taxon>Candidatus Kryptoniota</taxon>
        <taxon>Candidatus Kryptobacter</taxon>
    </lineage>
</organism>
<keyword evidence="3" id="KW-1185">Reference proteome</keyword>
<dbReference type="RefSeq" id="WP_072149977.1">
    <property type="nucleotide sequence ID" value="NZ_CZVU01000015.1"/>
</dbReference>
<evidence type="ECO:0000313" key="3">
    <source>
        <dbReference type="Proteomes" id="UP000243065"/>
    </source>
</evidence>
<keyword evidence="1" id="KW-0472">Membrane</keyword>
<evidence type="ECO:0000313" key="2">
    <source>
        <dbReference type="EMBL" id="CUS98845.1"/>
    </source>
</evidence>
<evidence type="ECO:0000256" key="1">
    <source>
        <dbReference type="SAM" id="Phobius"/>
    </source>
</evidence>
<evidence type="ECO:0008006" key="4">
    <source>
        <dbReference type="Google" id="ProtNLM"/>
    </source>
</evidence>
<name>A0A656D3M6_KRYT1</name>
<dbReference type="InterPro" id="IPR021320">
    <property type="entry name" value="DUF2905"/>
</dbReference>
<gene>
    <name evidence="2" type="ORF">JGI24_00514</name>
</gene>